<protein>
    <recommendedName>
        <fullName evidence="4">Outer membrane protein transport protein (OMPP1/FadL/TodX)</fullName>
    </recommendedName>
</protein>
<organism evidence="2 3">
    <name type="scientific">Bacteroides luti</name>
    <dbReference type="NCBI Taxonomy" id="1297750"/>
    <lineage>
        <taxon>Bacteria</taxon>
        <taxon>Pseudomonadati</taxon>
        <taxon>Bacteroidota</taxon>
        <taxon>Bacteroidia</taxon>
        <taxon>Bacteroidales</taxon>
        <taxon>Bacteroidaceae</taxon>
        <taxon>Bacteroides</taxon>
    </lineage>
</organism>
<evidence type="ECO:0000256" key="1">
    <source>
        <dbReference type="SAM" id="SignalP"/>
    </source>
</evidence>
<keyword evidence="3" id="KW-1185">Reference proteome</keyword>
<dbReference type="STRING" id="1297750.SAMN05444405_11045"/>
<dbReference type="Proteomes" id="UP000184509">
    <property type="component" value="Unassembled WGS sequence"/>
</dbReference>
<sequence>MKTINLLKMITCALLLSSEVGAQTIYDAAKFSGKDLNGTARFVGMGGAMGALGGDISTISTNPAGIGIYRSNDLMTTFGFNYTSSESNYKGSIMNSDKYRGSFDNIGFVYSSKIGNQTALRYVNFGFNYHKAKSFNRDFAMSGNLNNLSQTDQMAVLSRGLNQNDMNLDYLGVNSANAGWLSILGWNGCLIHPSPTTTNQYIGFPANDPSGSYSSRERGGIDAYDFNLSFNISNRVYLGFTLGAYDVNYTKNTYYEESFSSSTNPDYFLENTDYAYSLENFMKTTGTGVDFKAGIIIRPVEESPLRIGAAIHTPTFYKLTMNNSAILTSNADVNDDGYIIKYKKDGYNSYSYDTYKEIGGDAITDYQVTTPWKYNLSLGYTIGSNVALGAEYEYQDYSTAKLSYGDGTRMSEENGMMKDFLKGVSTLRLGAEIKLVPEFAIRAGYNHTGGAFANNAYKSLPLNSVRTDTDYSNEKSINNYTLGLGYRAGSFYADIAYQYSAYKEDFYPFDNLDLTKTSVNNDKQQVLLTLGFRF</sequence>
<accession>A0A1M5CHA1</accession>
<name>A0A1M5CHA1_9BACE</name>
<feature type="chain" id="PRO_5013381974" description="Outer membrane protein transport protein (OMPP1/FadL/TodX)" evidence="1">
    <location>
        <begin position="23"/>
        <end position="534"/>
    </location>
</feature>
<evidence type="ECO:0008006" key="4">
    <source>
        <dbReference type="Google" id="ProtNLM"/>
    </source>
</evidence>
<dbReference type="EMBL" id="FQTV01000010">
    <property type="protein sequence ID" value="SHF54143.1"/>
    <property type="molecule type" value="Genomic_DNA"/>
</dbReference>
<evidence type="ECO:0000313" key="3">
    <source>
        <dbReference type="Proteomes" id="UP000184509"/>
    </source>
</evidence>
<evidence type="ECO:0000313" key="2">
    <source>
        <dbReference type="EMBL" id="SHF54143.1"/>
    </source>
</evidence>
<dbReference type="Gene3D" id="2.40.160.60">
    <property type="entry name" value="Outer membrane protein transport protein (OMPP1/FadL/TodX)"/>
    <property type="match status" value="1"/>
</dbReference>
<dbReference type="AlphaFoldDB" id="A0A1M5CHA1"/>
<dbReference type="SUPFAM" id="SSF56935">
    <property type="entry name" value="Porins"/>
    <property type="match status" value="1"/>
</dbReference>
<reference evidence="3" key="1">
    <citation type="submission" date="2016-11" db="EMBL/GenBank/DDBJ databases">
        <authorList>
            <person name="Varghese N."/>
            <person name="Submissions S."/>
        </authorList>
    </citation>
    <scope>NUCLEOTIDE SEQUENCE [LARGE SCALE GENOMIC DNA]</scope>
    <source>
        <strain evidence="3">DSM 26991</strain>
    </source>
</reference>
<gene>
    <name evidence="2" type="ORF">SAMN05444405_11045</name>
</gene>
<feature type="signal peptide" evidence="1">
    <location>
        <begin position="1"/>
        <end position="22"/>
    </location>
</feature>
<proteinExistence type="predicted"/>
<dbReference type="RefSeq" id="WP_073401896.1">
    <property type="nucleotide sequence ID" value="NZ_FQTV01000010.1"/>
</dbReference>
<dbReference type="OrthoDB" id="9765571at2"/>
<keyword evidence="1" id="KW-0732">Signal</keyword>